<sequence>MVCQEVVVESRRGDCVTLRVFMDLFQSGLCWQGRNPDPAIPILPCPDGAVGSERVLWKRTDLTVYTSPCDFYLTAGHLWGKASLPLAVKEAEKKSWFCRPHSSGRPERFLSLCECESVSTRNPPPAVYSGNVTCHVTQALSAN</sequence>
<evidence type="ECO:0000313" key="1">
    <source>
        <dbReference type="EMBL" id="KAG9343258.1"/>
    </source>
</evidence>
<accession>A0A8T2P0T9</accession>
<evidence type="ECO:0000313" key="2">
    <source>
        <dbReference type="Proteomes" id="UP000824540"/>
    </source>
</evidence>
<proteinExistence type="predicted"/>
<comment type="caution">
    <text evidence="1">The sequence shown here is derived from an EMBL/GenBank/DDBJ whole genome shotgun (WGS) entry which is preliminary data.</text>
</comment>
<reference evidence="1" key="1">
    <citation type="thesis" date="2021" institute="BYU ScholarsArchive" country="Provo, UT, USA">
        <title>Applications of and Algorithms for Genome Assembly and Genomic Analyses with an Emphasis on Marine Teleosts.</title>
        <authorList>
            <person name="Pickett B.D."/>
        </authorList>
    </citation>
    <scope>NUCLEOTIDE SEQUENCE</scope>
    <source>
        <strain evidence="1">HI-2016</strain>
    </source>
</reference>
<dbReference type="EMBL" id="JAFBMS010000024">
    <property type="protein sequence ID" value="KAG9343258.1"/>
    <property type="molecule type" value="Genomic_DNA"/>
</dbReference>
<protein>
    <submittedName>
        <fullName evidence="1">Uncharacterized protein</fullName>
    </submittedName>
</protein>
<gene>
    <name evidence="1" type="ORF">JZ751_014239</name>
</gene>
<organism evidence="1 2">
    <name type="scientific">Albula glossodonta</name>
    <name type="common">roundjaw bonefish</name>
    <dbReference type="NCBI Taxonomy" id="121402"/>
    <lineage>
        <taxon>Eukaryota</taxon>
        <taxon>Metazoa</taxon>
        <taxon>Chordata</taxon>
        <taxon>Craniata</taxon>
        <taxon>Vertebrata</taxon>
        <taxon>Euteleostomi</taxon>
        <taxon>Actinopterygii</taxon>
        <taxon>Neopterygii</taxon>
        <taxon>Teleostei</taxon>
        <taxon>Albuliformes</taxon>
        <taxon>Albulidae</taxon>
        <taxon>Albula</taxon>
    </lineage>
</organism>
<name>A0A8T2P0T9_9TELE</name>
<keyword evidence="2" id="KW-1185">Reference proteome</keyword>
<dbReference type="AlphaFoldDB" id="A0A8T2P0T9"/>
<dbReference type="Proteomes" id="UP000824540">
    <property type="component" value="Unassembled WGS sequence"/>
</dbReference>